<gene>
    <name evidence="1" type="ORF">UT30_C0001G0044</name>
</gene>
<dbReference type="AlphaFoldDB" id="A0A0G0Q3X0"/>
<dbReference type="Proteomes" id="UP000033935">
    <property type="component" value="Unassembled WGS sequence"/>
</dbReference>
<comment type="caution">
    <text evidence="1">The sequence shown here is derived from an EMBL/GenBank/DDBJ whole genome shotgun (WGS) entry which is preliminary data.</text>
</comment>
<organism evidence="1 2">
    <name type="scientific">Candidatus Uhrbacteria bacterium GW2011_GWF2_39_13</name>
    <dbReference type="NCBI Taxonomy" id="1618995"/>
    <lineage>
        <taxon>Bacteria</taxon>
        <taxon>Candidatus Uhriibacteriota</taxon>
    </lineage>
</organism>
<name>A0A0G0Q3X0_9BACT</name>
<accession>A0A0G0Q3X0</accession>
<dbReference type="EMBL" id="LBWG01000001">
    <property type="protein sequence ID" value="KKR05085.1"/>
    <property type="molecule type" value="Genomic_DNA"/>
</dbReference>
<reference evidence="1 2" key="1">
    <citation type="journal article" date="2015" name="Nature">
        <title>rRNA introns, odd ribosomes, and small enigmatic genomes across a large radiation of phyla.</title>
        <authorList>
            <person name="Brown C.T."/>
            <person name="Hug L.A."/>
            <person name="Thomas B.C."/>
            <person name="Sharon I."/>
            <person name="Castelle C.J."/>
            <person name="Singh A."/>
            <person name="Wilkins M.J."/>
            <person name="Williams K.H."/>
            <person name="Banfield J.F."/>
        </authorList>
    </citation>
    <scope>NUCLEOTIDE SEQUENCE [LARGE SCALE GENOMIC DNA]</scope>
</reference>
<evidence type="ECO:0000313" key="2">
    <source>
        <dbReference type="Proteomes" id="UP000033935"/>
    </source>
</evidence>
<sequence length="665" mass="75552">MTSHALVPFIGSSQSDQSSQPGLFLTEFGMFLLALKNNQQKEHRLSGESLVWCDEPLEEIVLSGVWVIMQKIGDLIGETLHTRAQTQLVAGRVDRLINGGILLEYDTPEAAAQAFIQKVILLVRRAVSLGYVPGMSVSVLGWKALLRGEESLFKTFLPKSHDHSKTGSILTHWQAPSALFFSELIKTARNYRRQLSAELEVFTNLNKITQSDRLNLAYIDAQDVEGLADRVVYSLSEEQSVSIPLPKDTRDVGQMLHKAITRCNLFRCFRVDWSDWRSDFLLPIVLESGWLNTQILLAQTQAPSQQEFLEGAREYAVAVSALKEFGNFEMVDRVCARLTARLRTPLDDSQWTILREKIERQIEVFRTWDPGFINENAMNSLLIRINEKDALLLDPSIALAIASGKDILLFEQMCKSDVDLQSVLVSIALSLVWETLDVEDLIAIVRAHILPLEIFLDGLRQCSPKYQQEVVLTILLDSELHEASLQLLIDSDLVEIDFSFIRNHIERLPPLFLGDRLLVLLQNAATTFDAPDVAIFWRALGRAPRELAQRFVNDERSRRELCQVVSEVIVSMNEGVNWKSFDDVHLNLGETCYHELLLGTMAYMREEMRQEDGLVRLDSWHRIFIVGSPIFVKSRALGTDVSEAKIRKLLKMIPEERARTWAKLQ</sequence>
<proteinExistence type="predicted"/>
<evidence type="ECO:0000313" key="1">
    <source>
        <dbReference type="EMBL" id="KKR05085.1"/>
    </source>
</evidence>
<protein>
    <submittedName>
        <fullName evidence="1">Uncharacterized protein</fullName>
    </submittedName>
</protein>